<reference evidence="2 3" key="1">
    <citation type="submission" date="2019-05" db="EMBL/GenBank/DDBJ databases">
        <title>Another draft genome of Portunus trituberculatus and its Hox gene families provides insights of decapod evolution.</title>
        <authorList>
            <person name="Jeong J.-H."/>
            <person name="Song I."/>
            <person name="Kim S."/>
            <person name="Choi T."/>
            <person name="Kim D."/>
            <person name="Ryu S."/>
            <person name="Kim W."/>
        </authorList>
    </citation>
    <scope>NUCLEOTIDE SEQUENCE [LARGE SCALE GENOMIC DNA]</scope>
    <source>
        <tissue evidence="2">Muscle</tissue>
    </source>
</reference>
<dbReference type="Proteomes" id="UP000324222">
    <property type="component" value="Unassembled WGS sequence"/>
</dbReference>
<evidence type="ECO:0000313" key="3">
    <source>
        <dbReference type="Proteomes" id="UP000324222"/>
    </source>
</evidence>
<accession>A0A5B7CR60</accession>
<feature type="region of interest" description="Disordered" evidence="1">
    <location>
        <begin position="1"/>
        <end position="28"/>
    </location>
</feature>
<organism evidence="2 3">
    <name type="scientific">Portunus trituberculatus</name>
    <name type="common">Swimming crab</name>
    <name type="synonym">Neptunus trituberculatus</name>
    <dbReference type="NCBI Taxonomy" id="210409"/>
    <lineage>
        <taxon>Eukaryota</taxon>
        <taxon>Metazoa</taxon>
        <taxon>Ecdysozoa</taxon>
        <taxon>Arthropoda</taxon>
        <taxon>Crustacea</taxon>
        <taxon>Multicrustacea</taxon>
        <taxon>Malacostraca</taxon>
        <taxon>Eumalacostraca</taxon>
        <taxon>Eucarida</taxon>
        <taxon>Decapoda</taxon>
        <taxon>Pleocyemata</taxon>
        <taxon>Brachyura</taxon>
        <taxon>Eubrachyura</taxon>
        <taxon>Portunoidea</taxon>
        <taxon>Portunidae</taxon>
        <taxon>Portuninae</taxon>
        <taxon>Portunus</taxon>
    </lineage>
</organism>
<name>A0A5B7CR60_PORTR</name>
<evidence type="ECO:0000313" key="2">
    <source>
        <dbReference type="EMBL" id="MPC11999.1"/>
    </source>
</evidence>
<comment type="caution">
    <text evidence="2">The sequence shown here is derived from an EMBL/GenBank/DDBJ whole genome shotgun (WGS) entry which is preliminary data.</text>
</comment>
<dbReference type="AlphaFoldDB" id="A0A5B7CR60"/>
<protein>
    <submittedName>
        <fullName evidence="2">Uncharacterized protein</fullName>
    </submittedName>
</protein>
<proteinExistence type="predicted"/>
<gene>
    <name evidence="2" type="ORF">E2C01_004676</name>
</gene>
<dbReference type="EMBL" id="VSRR010000192">
    <property type="protein sequence ID" value="MPC11999.1"/>
    <property type="molecule type" value="Genomic_DNA"/>
</dbReference>
<evidence type="ECO:0000256" key="1">
    <source>
        <dbReference type="SAM" id="MobiDB-lite"/>
    </source>
</evidence>
<sequence length="99" mass="10681">MTSLYPLKLSTHCRSSTQPEKIRPHSRSSMYSRLPGANLDLIFALLFDVFFLDDTEESESLPSFAAPKPFCLLPLALGLPGVASRGGGTWVLAVSKVAG</sequence>
<keyword evidence="3" id="KW-1185">Reference proteome</keyword>